<feature type="domain" description="ABC transporter" evidence="5">
    <location>
        <begin position="27"/>
        <end position="263"/>
    </location>
</feature>
<dbReference type="InterPro" id="IPR003593">
    <property type="entry name" value="AAA+_ATPase"/>
</dbReference>
<dbReference type="Proteomes" id="UP000557872">
    <property type="component" value="Unassembled WGS sequence"/>
</dbReference>
<reference evidence="6 7" key="1">
    <citation type="submission" date="2020-07" db="EMBL/GenBank/DDBJ databases">
        <title>Roseicoccus Jingziensis gen. nov., sp. nov., isolated from coastal seawater.</title>
        <authorList>
            <person name="Feng X."/>
        </authorList>
    </citation>
    <scope>NUCLEOTIDE SEQUENCE [LARGE SCALE GENOMIC DNA]</scope>
    <source>
        <strain evidence="6 7">N1E253</strain>
    </source>
</reference>
<protein>
    <submittedName>
        <fullName evidence="6">ATP-binding cassette domain-containing protein</fullName>
    </submittedName>
</protein>
<keyword evidence="7" id="KW-1185">Reference proteome</keyword>
<dbReference type="PROSITE" id="PS50893">
    <property type="entry name" value="ABC_TRANSPORTER_2"/>
    <property type="match status" value="1"/>
</dbReference>
<feature type="region of interest" description="Disordered" evidence="4">
    <location>
        <begin position="1"/>
        <end position="21"/>
    </location>
</feature>
<feature type="compositionally biased region" description="Polar residues" evidence="4">
    <location>
        <begin position="1"/>
        <end position="12"/>
    </location>
</feature>
<dbReference type="AlphaFoldDB" id="A0A851GEY8"/>
<organism evidence="6 7">
    <name type="scientific">Oceaniferula marina</name>
    <dbReference type="NCBI Taxonomy" id="2748318"/>
    <lineage>
        <taxon>Bacteria</taxon>
        <taxon>Pseudomonadati</taxon>
        <taxon>Verrucomicrobiota</taxon>
        <taxon>Verrucomicrobiia</taxon>
        <taxon>Verrucomicrobiales</taxon>
        <taxon>Verrucomicrobiaceae</taxon>
        <taxon>Oceaniferula</taxon>
    </lineage>
</organism>
<dbReference type="GO" id="GO:0016887">
    <property type="term" value="F:ATP hydrolysis activity"/>
    <property type="evidence" value="ECO:0007669"/>
    <property type="project" value="InterPro"/>
</dbReference>
<dbReference type="EMBL" id="JACBAZ010000004">
    <property type="protein sequence ID" value="NWK56318.1"/>
    <property type="molecule type" value="Genomic_DNA"/>
</dbReference>
<dbReference type="PROSITE" id="PS00211">
    <property type="entry name" value="ABC_TRANSPORTER_1"/>
    <property type="match status" value="1"/>
</dbReference>
<dbReference type="SUPFAM" id="SSF52540">
    <property type="entry name" value="P-loop containing nucleoside triphosphate hydrolases"/>
    <property type="match status" value="1"/>
</dbReference>
<dbReference type="SMART" id="SM00382">
    <property type="entry name" value="AAA"/>
    <property type="match status" value="1"/>
</dbReference>
<dbReference type="Pfam" id="PF00005">
    <property type="entry name" value="ABC_tran"/>
    <property type="match status" value="1"/>
</dbReference>
<name>A0A851GEY8_9BACT</name>
<dbReference type="RefSeq" id="WP_178933103.1">
    <property type="nucleotide sequence ID" value="NZ_JACBAZ010000004.1"/>
</dbReference>
<dbReference type="PANTHER" id="PTHR43023">
    <property type="entry name" value="PROTEIN TRIGALACTOSYLDIACYLGLYCEROL 3, CHLOROPLASTIC"/>
    <property type="match status" value="1"/>
</dbReference>
<dbReference type="Gene3D" id="3.40.50.300">
    <property type="entry name" value="P-loop containing nucleotide triphosphate hydrolases"/>
    <property type="match status" value="1"/>
</dbReference>
<keyword evidence="3 6" id="KW-0067">ATP-binding</keyword>
<evidence type="ECO:0000313" key="7">
    <source>
        <dbReference type="Proteomes" id="UP000557872"/>
    </source>
</evidence>
<dbReference type="InterPro" id="IPR017871">
    <property type="entry name" value="ABC_transporter-like_CS"/>
</dbReference>
<accession>A0A851GEY8</accession>
<evidence type="ECO:0000256" key="1">
    <source>
        <dbReference type="ARBA" id="ARBA00022448"/>
    </source>
</evidence>
<evidence type="ECO:0000256" key="4">
    <source>
        <dbReference type="SAM" id="MobiDB-lite"/>
    </source>
</evidence>
<dbReference type="GO" id="GO:0005524">
    <property type="term" value="F:ATP binding"/>
    <property type="evidence" value="ECO:0007669"/>
    <property type="project" value="UniProtKB-KW"/>
</dbReference>
<dbReference type="InterPro" id="IPR003439">
    <property type="entry name" value="ABC_transporter-like_ATP-bd"/>
</dbReference>
<evidence type="ECO:0000256" key="2">
    <source>
        <dbReference type="ARBA" id="ARBA00022741"/>
    </source>
</evidence>
<sequence length="266" mass="29336">MTSSVPQPSTSKESVEQSSTDRDLPLIRVRGLHQYFGENHVLRGIDLDVYRGETLCLLGTSGGGKTVLTKHMLGLMQPAEGSIEIDGIEIAHMRERHLGPVRKKLGVMFQNGALFDSMSVAQNIAFPLIESGVKDSQELDRRIAEVLEIVHLSGQEEKMPSSLSGGMKKRVALARAIVDHPACVCYDEPHAGLDPITAASIDSLIKCLQTDYGITNIVITHEMRSVFRIADRIIFMKDGQIHWQGKPDAFRACDDPTIQAFIQDTD</sequence>
<keyword evidence="1" id="KW-0813">Transport</keyword>
<proteinExistence type="predicted"/>
<dbReference type="PANTHER" id="PTHR43023:SF3">
    <property type="entry name" value="PROTEIN TRIGALACTOSYLDIACYLGLYCEROL 3, CHLOROPLASTIC"/>
    <property type="match status" value="1"/>
</dbReference>
<comment type="caution">
    <text evidence="6">The sequence shown here is derived from an EMBL/GenBank/DDBJ whole genome shotgun (WGS) entry which is preliminary data.</text>
</comment>
<evidence type="ECO:0000259" key="5">
    <source>
        <dbReference type="PROSITE" id="PS50893"/>
    </source>
</evidence>
<dbReference type="InterPro" id="IPR027417">
    <property type="entry name" value="P-loop_NTPase"/>
</dbReference>
<gene>
    <name evidence="6" type="ORF">HW115_11905</name>
</gene>
<keyword evidence="2" id="KW-0547">Nucleotide-binding</keyword>
<evidence type="ECO:0000313" key="6">
    <source>
        <dbReference type="EMBL" id="NWK56318.1"/>
    </source>
</evidence>
<evidence type="ECO:0000256" key="3">
    <source>
        <dbReference type="ARBA" id="ARBA00022840"/>
    </source>
</evidence>